<dbReference type="EMBL" id="KN847321">
    <property type="protein sequence ID" value="KIW53189.1"/>
    <property type="molecule type" value="Genomic_DNA"/>
</dbReference>
<dbReference type="HOGENOM" id="CLU_026673_20_2_1"/>
<comment type="cofactor">
    <cofactor evidence="1 5">
        <name>Zn(2+)</name>
        <dbReference type="ChEBI" id="CHEBI:29105"/>
    </cofactor>
</comment>
<keyword evidence="3 5" id="KW-0862">Zinc</keyword>
<evidence type="ECO:0000259" key="7">
    <source>
        <dbReference type="SMART" id="SM00829"/>
    </source>
</evidence>
<dbReference type="InterPro" id="IPR013154">
    <property type="entry name" value="ADH-like_N"/>
</dbReference>
<dbReference type="Pfam" id="PF00107">
    <property type="entry name" value="ADH_zinc_N"/>
    <property type="match status" value="1"/>
</dbReference>
<dbReference type="SUPFAM" id="SSF51735">
    <property type="entry name" value="NAD(P)-binding Rossmann-fold domains"/>
    <property type="match status" value="1"/>
</dbReference>
<reference evidence="8 9" key="1">
    <citation type="submission" date="2015-01" db="EMBL/GenBank/DDBJ databases">
        <title>The Genome Sequence of Exophiala xenobiotica CBS118157.</title>
        <authorList>
            <consortium name="The Broad Institute Genomics Platform"/>
            <person name="Cuomo C."/>
            <person name="de Hoog S."/>
            <person name="Gorbushina A."/>
            <person name="Stielow B."/>
            <person name="Teixiera M."/>
            <person name="Abouelleil A."/>
            <person name="Chapman S.B."/>
            <person name="Priest M."/>
            <person name="Young S.K."/>
            <person name="Wortman J."/>
            <person name="Nusbaum C."/>
            <person name="Birren B."/>
        </authorList>
    </citation>
    <scope>NUCLEOTIDE SEQUENCE [LARGE SCALE GENOMIC DNA]</scope>
    <source>
        <strain evidence="8 9">CBS 118157</strain>
    </source>
</reference>
<dbReference type="Gene3D" id="3.40.50.720">
    <property type="entry name" value="NAD(P)-binding Rossmann-like Domain"/>
    <property type="match status" value="1"/>
</dbReference>
<organism evidence="8 9">
    <name type="scientific">Exophiala xenobiotica</name>
    <dbReference type="NCBI Taxonomy" id="348802"/>
    <lineage>
        <taxon>Eukaryota</taxon>
        <taxon>Fungi</taxon>
        <taxon>Dikarya</taxon>
        <taxon>Ascomycota</taxon>
        <taxon>Pezizomycotina</taxon>
        <taxon>Eurotiomycetes</taxon>
        <taxon>Chaetothyriomycetidae</taxon>
        <taxon>Chaetothyriales</taxon>
        <taxon>Herpotrichiellaceae</taxon>
        <taxon>Exophiala</taxon>
    </lineage>
</organism>
<dbReference type="InterPro" id="IPR020843">
    <property type="entry name" value="ER"/>
</dbReference>
<evidence type="ECO:0000256" key="5">
    <source>
        <dbReference type="RuleBase" id="RU361277"/>
    </source>
</evidence>
<dbReference type="GO" id="GO:0016616">
    <property type="term" value="F:oxidoreductase activity, acting on the CH-OH group of donors, NAD or NADP as acceptor"/>
    <property type="evidence" value="ECO:0007669"/>
    <property type="project" value="InterPro"/>
</dbReference>
<protein>
    <recommendedName>
        <fullName evidence="7">Enoyl reductase (ER) domain-containing protein</fullName>
    </recommendedName>
</protein>
<dbReference type="InterPro" id="IPR002328">
    <property type="entry name" value="ADH_Zn_CS"/>
</dbReference>
<keyword evidence="2 5" id="KW-0479">Metal-binding</keyword>
<dbReference type="InterPro" id="IPR013149">
    <property type="entry name" value="ADH-like_C"/>
</dbReference>
<accession>A0A0D2EZL8</accession>
<feature type="region of interest" description="Disordered" evidence="6">
    <location>
        <begin position="1"/>
        <end position="23"/>
    </location>
</feature>
<dbReference type="Pfam" id="PF08240">
    <property type="entry name" value="ADH_N"/>
    <property type="match status" value="1"/>
</dbReference>
<dbReference type="PANTHER" id="PTHR42683">
    <property type="entry name" value="ALDEHYDE REDUCTASE"/>
    <property type="match status" value="1"/>
</dbReference>
<evidence type="ECO:0000256" key="2">
    <source>
        <dbReference type="ARBA" id="ARBA00022723"/>
    </source>
</evidence>
<keyword evidence="9" id="KW-1185">Reference proteome</keyword>
<dbReference type="STRING" id="348802.A0A0D2EZL8"/>
<evidence type="ECO:0000256" key="4">
    <source>
        <dbReference type="ARBA" id="ARBA00023002"/>
    </source>
</evidence>
<evidence type="ECO:0000313" key="9">
    <source>
        <dbReference type="Proteomes" id="UP000054342"/>
    </source>
</evidence>
<dbReference type="AlphaFoldDB" id="A0A0D2EZL8"/>
<name>A0A0D2EZL8_9EURO</name>
<dbReference type="InterPro" id="IPR036291">
    <property type="entry name" value="NAD(P)-bd_dom_sf"/>
</dbReference>
<dbReference type="RefSeq" id="XP_013313773.1">
    <property type="nucleotide sequence ID" value="XM_013458319.1"/>
</dbReference>
<evidence type="ECO:0000256" key="1">
    <source>
        <dbReference type="ARBA" id="ARBA00001947"/>
    </source>
</evidence>
<feature type="domain" description="Enoyl reductase (ER)" evidence="7">
    <location>
        <begin position="9"/>
        <end position="314"/>
    </location>
</feature>
<comment type="similarity">
    <text evidence="5">Belongs to the zinc-containing alcohol dehydrogenase family.</text>
</comment>
<dbReference type="OrthoDB" id="1879366at2759"/>
<dbReference type="PROSITE" id="PS00059">
    <property type="entry name" value="ADH_ZINC"/>
    <property type="match status" value="1"/>
</dbReference>
<dbReference type="GeneID" id="25330689"/>
<sequence length="317" mass="34225">MPTFKVYKGTPTGIQESETTRPDLRGDQVLVKVTASGICGTDLHYKSANMALGHEGVGVVREVGPSVQCLRPGDRVGWGYQADSCGLCTYCHAGSEEYCAERKIYGEANLDQGISPRPRDAEAAPMMCGGATVWNALRRYGLSSSSTVGVLGLGGLGHLAVQFAARLGMNVVLLSTTDSKRDEALKMGATSFIVVKDQEPAPLAIGTTLDALVVTSSVPLDYDRYLSILTPQAVILPLTVHFSDFKISQYQLLAKGIRIQGTVISSRVEIKKMLAFMARQDVKPQVMTFAMDREGIESAIEALEEGKMRYRGVLTAR</sequence>
<dbReference type="SUPFAM" id="SSF50129">
    <property type="entry name" value="GroES-like"/>
    <property type="match status" value="1"/>
</dbReference>
<dbReference type="SMART" id="SM00829">
    <property type="entry name" value="PKS_ER"/>
    <property type="match status" value="1"/>
</dbReference>
<gene>
    <name evidence="8" type="ORF">PV05_08781</name>
</gene>
<dbReference type="GO" id="GO:0008270">
    <property type="term" value="F:zinc ion binding"/>
    <property type="evidence" value="ECO:0007669"/>
    <property type="project" value="InterPro"/>
</dbReference>
<proteinExistence type="inferred from homology"/>
<evidence type="ECO:0000256" key="6">
    <source>
        <dbReference type="SAM" id="MobiDB-lite"/>
    </source>
</evidence>
<dbReference type="CDD" id="cd05283">
    <property type="entry name" value="CAD1"/>
    <property type="match status" value="1"/>
</dbReference>
<dbReference type="InterPro" id="IPR011032">
    <property type="entry name" value="GroES-like_sf"/>
</dbReference>
<dbReference type="Proteomes" id="UP000054342">
    <property type="component" value="Unassembled WGS sequence"/>
</dbReference>
<evidence type="ECO:0000256" key="3">
    <source>
        <dbReference type="ARBA" id="ARBA00022833"/>
    </source>
</evidence>
<keyword evidence="4" id="KW-0560">Oxidoreductase</keyword>
<dbReference type="Gene3D" id="3.90.180.10">
    <property type="entry name" value="Medium-chain alcohol dehydrogenases, catalytic domain"/>
    <property type="match status" value="2"/>
</dbReference>
<dbReference type="InterPro" id="IPR047109">
    <property type="entry name" value="CAD-like"/>
</dbReference>
<evidence type="ECO:0000313" key="8">
    <source>
        <dbReference type="EMBL" id="KIW53189.1"/>
    </source>
</evidence>
<dbReference type="FunFam" id="3.40.50.720:FF:000022">
    <property type="entry name" value="Cinnamyl alcohol dehydrogenase"/>
    <property type="match status" value="1"/>
</dbReference>